<evidence type="ECO:0000256" key="3">
    <source>
        <dbReference type="ARBA" id="ARBA00022679"/>
    </source>
</evidence>
<dbReference type="InterPro" id="IPR012699">
    <property type="entry name" value="PhnN"/>
</dbReference>
<comment type="similarity">
    <text evidence="6">Belongs to the ribose 1,5-bisphosphokinase family.</text>
</comment>
<accession>A0A1Q9AQC6</accession>
<dbReference type="Proteomes" id="UP000186143">
    <property type="component" value="Unassembled WGS sequence"/>
</dbReference>
<keyword evidence="4 6" id="KW-0547">Nucleotide-binding</keyword>
<gene>
    <name evidence="6" type="primary">phnN</name>
    <name evidence="8" type="ORF">BJF92_23755</name>
</gene>
<comment type="function">
    <text evidence="6">Catalyzes the phosphorylation of ribose 1,5-bisphosphate to 5-phospho-D-ribosyl alpha-1-diphosphate (PRPP).</text>
</comment>
<comment type="pathway">
    <text evidence="2 6">Metabolic intermediate biosynthesis; 5-phospho-alpha-D-ribose 1-diphosphate biosynthesis; 5-phospho-alpha-D-ribose 1-diphosphate from D-ribose 5-phosphate (route II): step 3/3.</text>
</comment>
<dbReference type="GO" id="GO:0019634">
    <property type="term" value="P:organic phosphonate metabolic process"/>
    <property type="evidence" value="ECO:0007669"/>
    <property type="project" value="UniProtKB-UniRule"/>
</dbReference>
<dbReference type="Pfam" id="PF00625">
    <property type="entry name" value="Guanylate_kin"/>
    <property type="match status" value="1"/>
</dbReference>
<dbReference type="PROSITE" id="PS50052">
    <property type="entry name" value="GUANYLATE_KINASE_2"/>
    <property type="match status" value="1"/>
</dbReference>
<evidence type="ECO:0000259" key="7">
    <source>
        <dbReference type="PROSITE" id="PS50052"/>
    </source>
</evidence>
<dbReference type="SMART" id="SM00072">
    <property type="entry name" value="GuKc"/>
    <property type="match status" value="1"/>
</dbReference>
<protein>
    <recommendedName>
        <fullName evidence="6">Ribose 1,5-bisphosphate phosphokinase PhnN</fullName>
        <ecNumber evidence="6">2.7.4.23</ecNumber>
    </recommendedName>
    <alternativeName>
        <fullName evidence="6">Ribose 1,5-bisphosphokinase</fullName>
    </alternativeName>
</protein>
<dbReference type="HAMAP" id="MF_00836">
    <property type="entry name" value="PhnN"/>
    <property type="match status" value="1"/>
</dbReference>
<dbReference type="GO" id="GO:0033863">
    <property type="term" value="F:ribose 1,5-bisphosphate phosphokinase activity"/>
    <property type="evidence" value="ECO:0007669"/>
    <property type="project" value="UniProtKB-UniRule"/>
</dbReference>
<dbReference type="NCBIfam" id="TIGR02322">
    <property type="entry name" value="phosphon_PhnN"/>
    <property type="match status" value="1"/>
</dbReference>
<evidence type="ECO:0000256" key="6">
    <source>
        <dbReference type="HAMAP-Rule" id="MF_00836"/>
    </source>
</evidence>
<evidence type="ECO:0000256" key="2">
    <source>
        <dbReference type="ARBA" id="ARBA00005069"/>
    </source>
</evidence>
<proteinExistence type="inferred from homology"/>
<keyword evidence="5 6" id="KW-0067">ATP-binding</keyword>
<evidence type="ECO:0000256" key="1">
    <source>
        <dbReference type="ARBA" id="ARBA00000373"/>
    </source>
</evidence>
<comment type="caution">
    <text evidence="8">The sequence shown here is derived from an EMBL/GenBank/DDBJ whole genome shotgun (WGS) entry which is preliminary data.</text>
</comment>
<evidence type="ECO:0000256" key="4">
    <source>
        <dbReference type="ARBA" id="ARBA00022741"/>
    </source>
</evidence>
<evidence type="ECO:0000256" key="5">
    <source>
        <dbReference type="ARBA" id="ARBA00022840"/>
    </source>
</evidence>
<dbReference type="PANTHER" id="PTHR23117:SF8">
    <property type="entry name" value="RIBOSE 1,5-BISPHOSPHATE PHOSPHOKINASE PHNN"/>
    <property type="match status" value="1"/>
</dbReference>
<dbReference type="EMBL" id="MKIO01000017">
    <property type="protein sequence ID" value="OLP57525.1"/>
    <property type="molecule type" value="Genomic_DNA"/>
</dbReference>
<organism evidence="8 9">
    <name type="scientific">Xaviernesmea rhizosphaerae</name>
    <dbReference type="NCBI Taxonomy" id="1672749"/>
    <lineage>
        <taxon>Bacteria</taxon>
        <taxon>Pseudomonadati</taxon>
        <taxon>Pseudomonadota</taxon>
        <taxon>Alphaproteobacteria</taxon>
        <taxon>Hyphomicrobiales</taxon>
        <taxon>Rhizobiaceae</taxon>
        <taxon>Rhizobium/Agrobacterium group</taxon>
        <taxon>Xaviernesmea</taxon>
    </lineage>
</organism>
<reference evidence="8 9" key="1">
    <citation type="submission" date="2016-09" db="EMBL/GenBank/DDBJ databases">
        <title>Rhizobium sp. nov., a novel species isolated from the rice rhizosphere.</title>
        <authorList>
            <person name="Zhao J."/>
            <person name="Zhang X."/>
        </authorList>
    </citation>
    <scope>NUCLEOTIDE SEQUENCE [LARGE SCALE GENOMIC DNA]</scope>
    <source>
        <strain evidence="8 9">MH17</strain>
    </source>
</reference>
<keyword evidence="8" id="KW-0418">Kinase</keyword>
<dbReference type="GO" id="GO:0006015">
    <property type="term" value="P:5-phosphoribose 1-diphosphate biosynthetic process"/>
    <property type="evidence" value="ECO:0007669"/>
    <property type="project" value="UniProtKB-UniRule"/>
</dbReference>
<dbReference type="GO" id="GO:0005829">
    <property type="term" value="C:cytosol"/>
    <property type="evidence" value="ECO:0007669"/>
    <property type="project" value="TreeGrafter"/>
</dbReference>
<dbReference type="EC" id="2.7.4.23" evidence="6"/>
<dbReference type="SUPFAM" id="SSF52540">
    <property type="entry name" value="P-loop containing nucleoside triphosphate hydrolases"/>
    <property type="match status" value="1"/>
</dbReference>
<dbReference type="InterPro" id="IPR027417">
    <property type="entry name" value="P-loop_NTPase"/>
</dbReference>
<dbReference type="Gene3D" id="3.40.50.300">
    <property type="entry name" value="P-loop containing nucleotide triphosphate hydrolases"/>
    <property type="match status" value="1"/>
</dbReference>
<dbReference type="AlphaFoldDB" id="A0A1Q9AQC6"/>
<dbReference type="UniPathway" id="UPA00087">
    <property type="reaction ID" value="UER00175"/>
</dbReference>
<feature type="binding site" evidence="6">
    <location>
        <begin position="21"/>
        <end position="28"/>
    </location>
    <ligand>
        <name>ATP</name>
        <dbReference type="ChEBI" id="CHEBI:30616"/>
    </ligand>
</feature>
<evidence type="ECO:0000313" key="8">
    <source>
        <dbReference type="EMBL" id="OLP57525.1"/>
    </source>
</evidence>
<name>A0A1Q9AQC6_9HYPH</name>
<sequence>MPSAAASATICATGRLIVVVGPSGAGKDTLIDHARARLAEEAAPAVDFDVVRRVITRPVEAGGEAHHATDKTEFARMRDEGRFCVAWEAHGLAYGIPRETCRAVAEGGIRLVNGSRHALPHFRAVFPRMETVLITASPAVLAERLAARGRETVAEIHARLARRVEDRPEDYDLVIVNEGPVAETAARLLAFIRDPGVADRKSA</sequence>
<dbReference type="PANTHER" id="PTHR23117">
    <property type="entry name" value="GUANYLATE KINASE-RELATED"/>
    <property type="match status" value="1"/>
</dbReference>
<evidence type="ECO:0000313" key="9">
    <source>
        <dbReference type="Proteomes" id="UP000186143"/>
    </source>
</evidence>
<keyword evidence="3 6" id="KW-0808">Transferase</keyword>
<dbReference type="GO" id="GO:0005524">
    <property type="term" value="F:ATP binding"/>
    <property type="evidence" value="ECO:0007669"/>
    <property type="project" value="UniProtKB-KW"/>
</dbReference>
<dbReference type="InterPro" id="IPR008144">
    <property type="entry name" value="Guanylate_kin-like_dom"/>
</dbReference>
<dbReference type="STRING" id="1672749.BJF92_23755"/>
<comment type="catalytic activity">
    <reaction evidence="1 6">
        <text>alpha-D-ribose 1,5-bisphosphate + ATP = 5-phospho-alpha-D-ribose 1-diphosphate + ADP</text>
        <dbReference type="Rhea" id="RHEA:20109"/>
        <dbReference type="ChEBI" id="CHEBI:30616"/>
        <dbReference type="ChEBI" id="CHEBI:58017"/>
        <dbReference type="ChEBI" id="CHEBI:68688"/>
        <dbReference type="ChEBI" id="CHEBI:456216"/>
        <dbReference type="EC" id="2.7.4.23"/>
    </reaction>
</comment>
<feature type="domain" description="Guanylate kinase-like" evidence="7">
    <location>
        <begin position="14"/>
        <end position="193"/>
    </location>
</feature>
<dbReference type="InterPro" id="IPR008145">
    <property type="entry name" value="GK/Ca_channel_bsu"/>
</dbReference>